<dbReference type="AlphaFoldDB" id="A0A853C0K2"/>
<protein>
    <recommendedName>
        <fullName evidence="5">DUF998 domain-containing protein</fullName>
    </recommendedName>
</protein>
<feature type="transmembrane region" description="Helical" evidence="2">
    <location>
        <begin position="89"/>
        <end position="108"/>
    </location>
</feature>
<dbReference type="Proteomes" id="UP000530424">
    <property type="component" value="Unassembled WGS sequence"/>
</dbReference>
<keyword evidence="2" id="KW-0812">Transmembrane</keyword>
<feature type="transmembrane region" description="Helical" evidence="2">
    <location>
        <begin position="26"/>
        <end position="45"/>
    </location>
</feature>
<accession>A0A853C0K2</accession>
<evidence type="ECO:0000256" key="2">
    <source>
        <dbReference type="SAM" id="Phobius"/>
    </source>
</evidence>
<dbReference type="RefSeq" id="WP_179666497.1">
    <property type="nucleotide sequence ID" value="NZ_JACCFP010000001.1"/>
</dbReference>
<organism evidence="3 4">
    <name type="scientific">Nocardioides thalensis</name>
    <dbReference type="NCBI Taxonomy" id="1914755"/>
    <lineage>
        <taxon>Bacteria</taxon>
        <taxon>Bacillati</taxon>
        <taxon>Actinomycetota</taxon>
        <taxon>Actinomycetes</taxon>
        <taxon>Propionibacteriales</taxon>
        <taxon>Nocardioidaceae</taxon>
        <taxon>Nocardioides</taxon>
    </lineage>
</organism>
<evidence type="ECO:0000313" key="3">
    <source>
        <dbReference type="EMBL" id="NYI99882.1"/>
    </source>
</evidence>
<keyword evidence="2" id="KW-0472">Membrane</keyword>
<name>A0A853C0K2_9ACTN</name>
<evidence type="ECO:0000256" key="1">
    <source>
        <dbReference type="SAM" id="MobiDB-lite"/>
    </source>
</evidence>
<gene>
    <name evidence="3" type="ORF">HNR19_000581</name>
</gene>
<dbReference type="EMBL" id="JACCFP010000001">
    <property type="protein sequence ID" value="NYI99882.1"/>
    <property type="molecule type" value="Genomic_DNA"/>
</dbReference>
<comment type="caution">
    <text evidence="3">The sequence shown here is derived from an EMBL/GenBank/DDBJ whole genome shotgun (WGS) entry which is preliminary data.</text>
</comment>
<keyword evidence="4" id="KW-1185">Reference proteome</keyword>
<feature type="transmembrane region" description="Helical" evidence="2">
    <location>
        <begin position="180"/>
        <end position="200"/>
    </location>
</feature>
<keyword evidence="2" id="KW-1133">Transmembrane helix</keyword>
<reference evidence="3 4" key="1">
    <citation type="submission" date="2020-07" db="EMBL/GenBank/DDBJ databases">
        <title>Sequencing the genomes of 1000 actinobacteria strains.</title>
        <authorList>
            <person name="Klenk H.-P."/>
        </authorList>
    </citation>
    <scope>NUCLEOTIDE SEQUENCE [LARGE SCALE GENOMIC DNA]</scope>
    <source>
        <strain evidence="3 4">DSM 103833</strain>
    </source>
</reference>
<proteinExistence type="predicted"/>
<evidence type="ECO:0000313" key="4">
    <source>
        <dbReference type="Proteomes" id="UP000530424"/>
    </source>
</evidence>
<feature type="transmembrane region" description="Helical" evidence="2">
    <location>
        <begin position="128"/>
        <end position="146"/>
    </location>
</feature>
<feature type="transmembrane region" description="Helical" evidence="2">
    <location>
        <begin position="153"/>
        <end position="174"/>
    </location>
</feature>
<feature type="compositionally biased region" description="Basic and acidic residues" evidence="1">
    <location>
        <begin position="1"/>
        <end position="10"/>
    </location>
</feature>
<sequence length="208" mass="21681">MSIRVERSEVHPSVPAAGHGPSRAHAVAAGILLVGGPLLWASSFLAMPDLGDDEVYAYDMVTSVFFLLALAALASVARAARATGSGKGRWLPIVPIALAPFGIASSLGTLPYETYDAAPTWVAVTDPAWPLTQLAMLVCAVAIVRVGRWRGPLRWLPLAGALWLPVVGAAQAALGEDGMAVVFTIWMAGTYAAIGALLCVRPDAARAR</sequence>
<feature type="region of interest" description="Disordered" evidence="1">
    <location>
        <begin position="1"/>
        <end position="21"/>
    </location>
</feature>
<evidence type="ECO:0008006" key="5">
    <source>
        <dbReference type="Google" id="ProtNLM"/>
    </source>
</evidence>
<feature type="transmembrane region" description="Helical" evidence="2">
    <location>
        <begin position="57"/>
        <end position="77"/>
    </location>
</feature>